<comment type="caution">
    <text evidence="12">The sequence shown here is derived from an EMBL/GenBank/DDBJ whole genome shotgun (WGS) entry which is preliminary data.</text>
</comment>
<dbReference type="SUPFAM" id="SSF53623">
    <property type="entry name" value="MurD-like peptide ligases, catalytic domain"/>
    <property type="match status" value="1"/>
</dbReference>
<evidence type="ECO:0000313" key="12">
    <source>
        <dbReference type="EMBL" id="KKN28576.1"/>
    </source>
</evidence>
<dbReference type="InterPro" id="IPR036565">
    <property type="entry name" value="Mur-like_cat_sf"/>
</dbReference>
<dbReference type="EC" id="6.3.2.8" evidence="3"/>
<evidence type="ECO:0000259" key="10">
    <source>
        <dbReference type="Pfam" id="PF02875"/>
    </source>
</evidence>
<keyword evidence="7" id="KW-0067">ATP-binding</keyword>
<comment type="subcellular location">
    <subcellularLocation>
        <location evidence="1">Cytoplasm</location>
    </subcellularLocation>
</comment>
<evidence type="ECO:0000256" key="8">
    <source>
        <dbReference type="ARBA" id="ARBA00047833"/>
    </source>
</evidence>
<evidence type="ECO:0000256" key="3">
    <source>
        <dbReference type="ARBA" id="ARBA00012211"/>
    </source>
</evidence>
<feature type="domain" description="Mur ligase C-terminal" evidence="10">
    <location>
        <begin position="311"/>
        <end position="443"/>
    </location>
</feature>
<evidence type="ECO:0000256" key="7">
    <source>
        <dbReference type="ARBA" id="ARBA00022840"/>
    </source>
</evidence>
<dbReference type="InterPro" id="IPR050061">
    <property type="entry name" value="MurCDEF_pg_biosynth"/>
</dbReference>
<dbReference type="Pfam" id="PF02875">
    <property type="entry name" value="Mur_ligase_C"/>
    <property type="match status" value="1"/>
</dbReference>
<gene>
    <name evidence="12" type="ORF">LCGC14_0852790</name>
</gene>
<dbReference type="InterPro" id="IPR004101">
    <property type="entry name" value="Mur_ligase_C"/>
</dbReference>
<name>A0A0F9RU96_9ZZZZ</name>
<dbReference type="UniPathway" id="UPA00219"/>
<keyword evidence="4" id="KW-0963">Cytoplasm</keyword>
<dbReference type="Gene3D" id="3.40.50.720">
    <property type="entry name" value="NAD(P)-binding Rossmann-like Domain"/>
    <property type="match status" value="1"/>
</dbReference>
<dbReference type="EMBL" id="LAZR01002550">
    <property type="protein sequence ID" value="KKN28576.1"/>
    <property type="molecule type" value="Genomic_DNA"/>
</dbReference>
<dbReference type="InterPro" id="IPR013221">
    <property type="entry name" value="Mur_ligase_cen"/>
</dbReference>
<dbReference type="InterPro" id="IPR036615">
    <property type="entry name" value="Mur_ligase_C_dom_sf"/>
</dbReference>
<feature type="domain" description="Mur ligase N-terminal catalytic" evidence="9">
    <location>
        <begin position="10"/>
        <end position="112"/>
    </location>
</feature>
<reference evidence="12" key="1">
    <citation type="journal article" date="2015" name="Nature">
        <title>Complex archaea that bridge the gap between prokaryotes and eukaryotes.</title>
        <authorList>
            <person name="Spang A."/>
            <person name="Saw J.H."/>
            <person name="Jorgensen S.L."/>
            <person name="Zaremba-Niedzwiedzka K."/>
            <person name="Martijn J."/>
            <person name="Lind A.E."/>
            <person name="van Eijk R."/>
            <person name="Schleper C."/>
            <person name="Guy L."/>
            <person name="Ettema T.J."/>
        </authorList>
    </citation>
    <scope>NUCLEOTIDE SEQUENCE</scope>
</reference>
<dbReference type="PANTHER" id="PTHR43445:SF3">
    <property type="entry name" value="UDP-N-ACETYLMURAMATE--L-ALANINE LIGASE"/>
    <property type="match status" value="1"/>
</dbReference>
<evidence type="ECO:0000256" key="2">
    <source>
        <dbReference type="ARBA" id="ARBA00004752"/>
    </source>
</evidence>
<comment type="pathway">
    <text evidence="2">Cell wall biogenesis; peptidoglycan biosynthesis.</text>
</comment>
<feature type="domain" description="Mur ligase central" evidence="11">
    <location>
        <begin position="117"/>
        <end position="289"/>
    </location>
</feature>
<dbReference type="AlphaFoldDB" id="A0A0F9RU96"/>
<accession>A0A0F9RU96</accession>
<dbReference type="Pfam" id="PF01225">
    <property type="entry name" value="Mur_ligase"/>
    <property type="match status" value="1"/>
</dbReference>
<evidence type="ECO:0000256" key="1">
    <source>
        <dbReference type="ARBA" id="ARBA00004496"/>
    </source>
</evidence>
<dbReference type="InterPro" id="IPR005758">
    <property type="entry name" value="UDP-N-AcMur_Ala_ligase_MurC"/>
</dbReference>
<organism evidence="12">
    <name type="scientific">marine sediment metagenome</name>
    <dbReference type="NCBI Taxonomy" id="412755"/>
    <lineage>
        <taxon>unclassified sequences</taxon>
        <taxon>metagenomes</taxon>
        <taxon>ecological metagenomes</taxon>
    </lineage>
</organism>
<comment type="catalytic activity">
    <reaction evidence="8">
        <text>UDP-N-acetyl-alpha-D-muramate + L-alanine + ATP = UDP-N-acetyl-alpha-D-muramoyl-L-alanine + ADP + phosphate + H(+)</text>
        <dbReference type="Rhea" id="RHEA:23372"/>
        <dbReference type="ChEBI" id="CHEBI:15378"/>
        <dbReference type="ChEBI" id="CHEBI:30616"/>
        <dbReference type="ChEBI" id="CHEBI:43474"/>
        <dbReference type="ChEBI" id="CHEBI:57972"/>
        <dbReference type="ChEBI" id="CHEBI:70757"/>
        <dbReference type="ChEBI" id="CHEBI:83898"/>
        <dbReference type="ChEBI" id="CHEBI:456216"/>
        <dbReference type="EC" id="6.3.2.8"/>
    </reaction>
</comment>
<dbReference type="GO" id="GO:0009252">
    <property type="term" value="P:peptidoglycan biosynthetic process"/>
    <property type="evidence" value="ECO:0007669"/>
    <property type="project" value="UniProtKB-UniPathway"/>
</dbReference>
<protein>
    <recommendedName>
        <fullName evidence="3">UDP-N-acetylmuramate--L-alanine ligase</fullName>
        <ecNumber evidence="3">6.3.2.8</ecNumber>
    </recommendedName>
</protein>
<dbReference type="PANTHER" id="PTHR43445">
    <property type="entry name" value="UDP-N-ACETYLMURAMATE--L-ALANINE LIGASE-RELATED"/>
    <property type="match status" value="1"/>
</dbReference>
<dbReference type="GO" id="GO:0005524">
    <property type="term" value="F:ATP binding"/>
    <property type="evidence" value="ECO:0007669"/>
    <property type="project" value="UniProtKB-KW"/>
</dbReference>
<sequence>MRDTKKRLRYHFVGIGGIGMSALAQVIKSQGHFVSGSDRGRDNNQAQEIFHKLEAQGIKLYPQDGSGICDSTDFAVISSAIEEDNTDLKIVEQRNVHVIKRSELLGSFFNDKHGIAIGGSNGKTTVCGMTSWILDKAGHDPTVVGGGYVKNYITDKSLGNARFGTSDIVVIEADESDGSLVNYTPKVSVITDLSKDHKTINELKDLFSKFAENTSGTIIINESCVRSIRINRKPKTIIKYGESRGAAIRVSQISCYPFGSRFKIDGSEFELNIPGSYNVFNALAAIAVARVEGVPNDEIKMALCSFKGIKRRMEFIGERNGIKVIDDYAHNPKKVQAAIDAVRINSARVIVVFQPHGYGPTNFLREELTSAFASKLLSTDTLLMPEIFYAGGTANKVISSEEIVKDLKDRGIDAFFIPERDDIIEEVRQRAKPGDSILVMGARDDSLTDLCHAILNRL</sequence>
<keyword evidence="5" id="KW-0436">Ligase</keyword>
<dbReference type="GO" id="GO:0005737">
    <property type="term" value="C:cytoplasm"/>
    <property type="evidence" value="ECO:0007669"/>
    <property type="project" value="UniProtKB-SubCell"/>
</dbReference>
<evidence type="ECO:0000259" key="9">
    <source>
        <dbReference type="Pfam" id="PF01225"/>
    </source>
</evidence>
<keyword evidence="6" id="KW-0547">Nucleotide-binding</keyword>
<dbReference type="SUPFAM" id="SSF51984">
    <property type="entry name" value="MurCD N-terminal domain"/>
    <property type="match status" value="1"/>
</dbReference>
<dbReference type="NCBIfam" id="TIGR01082">
    <property type="entry name" value="murC"/>
    <property type="match status" value="1"/>
</dbReference>
<proteinExistence type="predicted"/>
<dbReference type="Pfam" id="PF08245">
    <property type="entry name" value="Mur_ligase_M"/>
    <property type="match status" value="1"/>
</dbReference>
<dbReference type="SUPFAM" id="SSF53244">
    <property type="entry name" value="MurD-like peptide ligases, peptide-binding domain"/>
    <property type="match status" value="1"/>
</dbReference>
<evidence type="ECO:0000256" key="6">
    <source>
        <dbReference type="ARBA" id="ARBA00022741"/>
    </source>
</evidence>
<evidence type="ECO:0000256" key="5">
    <source>
        <dbReference type="ARBA" id="ARBA00022598"/>
    </source>
</evidence>
<dbReference type="InterPro" id="IPR000713">
    <property type="entry name" value="Mur_ligase_N"/>
</dbReference>
<evidence type="ECO:0000256" key="4">
    <source>
        <dbReference type="ARBA" id="ARBA00022490"/>
    </source>
</evidence>
<dbReference type="Gene3D" id="3.40.1190.10">
    <property type="entry name" value="Mur-like, catalytic domain"/>
    <property type="match status" value="1"/>
</dbReference>
<evidence type="ECO:0000259" key="11">
    <source>
        <dbReference type="Pfam" id="PF08245"/>
    </source>
</evidence>
<dbReference type="GO" id="GO:0008763">
    <property type="term" value="F:UDP-N-acetylmuramate-L-alanine ligase activity"/>
    <property type="evidence" value="ECO:0007669"/>
    <property type="project" value="UniProtKB-EC"/>
</dbReference>
<dbReference type="Gene3D" id="3.90.190.20">
    <property type="entry name" value="Mur ligase, C-terminal domain"/>
    <property type="match status" value="1"/>
</dbReference>